<comment type="caution">
    <text evidence="1">The sequence shown here is derived from an EMBL/GenBank/DDBJ whole genome shotgun (WGS) entry which is preliminary data.</text>
</comment>
<dbReference type="AlphaFoldDB" id="A0A2R5FXF0"/>
<organism evidence="1 2">
    <name type="scientific">Nostoc commune NIES-4072</name>
    <dbReference type="NCBI Taxonomy" id="2005467"/>
    <lineage>
        <taxon>Bacteria</taxon>
        <taxon>Bacillati</taxon>
        <taxon>Cyanobacteriota</taxon>
        <taxon>Cyanophyceae</taxon>
        <taxon>Nostocales</taxon>
        <taxon>Nostocaceae</taxon>
        <taxon>Nostoc</taxon>
    </lineage>
</organism>
<evidence type="ECO:0000313" key="2">
    <source>
        <dbReference type="Proteomes" id="UP000245124"/>
    </source>
</evidence>
<dbReference type="Proteomes" id="UP000245124">
    <property type="component" value="Unassembled WGS sequence"/>
</dbReference>
<dbReference type="RefSeq" id="WP_146195926.1">
    <property type="nucleotide sequence ID" value="NZ_BDUD01000002.1"/>
</dbReference>
<proteinExistence type="predicted"/>
<gene>
    <name evidence="1" type="ORF">NIES4072_71390</name>
</gene>
<evidence type="ECO:0000313" key="1">
    <source>
        <dbReference type="EMBL" id="GBG23427.1"/>
    </source>
</evidence>
<name>A0A2R5FXF0_NOSCO</name>
<accession>A0A2R5FXF0</accession>
<sequence>MDESNNNNMEEMAVYLGFVWQLCEEKPCYAIPNYYRDLAKQLTGLDFDFVKWEYEIEAEEPGLAVDKGFVRARACTSVPPSDWESRHKDEAGLFQFNSFEQLISLHKTTLGDASSEISLFCIPFERKTDLLHLLNSDQCPILIDFLKPGELFVDVGVGVDRGYYDFILIKSAIDIKHKLQDLVWLYTGV</sequence>
<dbReference type="OrthoDB" id="4069919at2"/>
<dbReference type="EMBL" id="BDUD01000002">
    <property type="protein sequence ID" value="GBG23427.1"/>
    <property type="molecule type" value="Genomic_DNA"/>
</dbReference>
<reference evidence="1 2" key="1">
    <citation type="submission" date="2017-06" db="EMBL/GenBank/DDBJ databases">
        <title>Genome sequencing of cyanobaciteial culture collection at National Institute for Environmental Studies (NIES).</title>
        <authorList>
            <person name="Hirose Y."/>
            <person name="Shimura Y."/>
            <person name="Fujisawa T."/>
            <person name="Nakamura Y."/>
            <person name="Kawachi M."/>
        </authorList>
    </citation>
    <scope>NUCLEOTIDE SEQUENCE [LARGE SCALE GENOMIC DNA]</scope>
    <source>
        <strain evidence="1 2">NIES-4072</strain>
    </source>
</reference>
<protein>
    <submittedName>
        <fullName evidence="1">Uncharacterized protein</fullName>
    </submittedName>
</protein>
<keyword evidence="2" id="KW-1185">Reference proteome</keyword>